<keyword evidence="2" id="KW-1185">Reference proteome</keyword>
<organism evidence="1 2">
    <name type="scientific">Trichonephila clavata</name>
    <name type="common">Joro spider</name>
    <name type="synonym">Nephila clavata</name>
    <dbReference type="NCBI Taxonomy" id="2740835"/>
    <lineage>
        <taxon>Eukaryota</taxon>
        <taxon>Metazoa</taxon>
        <taxon>Ecdysozoa</taxon>
        <taxon>Arthropoda</taxon>
        <taxon>Chelicerata</taxon>
        <taxon>Arachnida</taxon>
        <taxon>Araneae</taxon>
        <taxon>Araneomorphae</taxon>
        <taxon>Entelegynae</taxon>
        <taxon>Araneoidea</taxon>
        <taxon>Nephilidae</taxon>
        <taxon>Trichonephila</taxon>
    </lineage>
</organism>
<dbReference type="AlphaFoldDB" id="A0A8X6L1M5"/>
<evidence type="ECO:0000313" key="1">
    <source>
        <dbReference type="EMBL" id="GFQ93199.1"/>
    </source>
</evidence>
<dbReference type="Proteomes" id="UP000887116">
    <property type="component" value="Unassembled WGS sequence"/>
</dbReference>
<proteinExistence type="predicted"/>
<accession>A0A8X6L1M5</accession>
<name>A0A8X6L1M5_TRICU</name>
<sequence length="76" mass="8418">MGQKLKDLSIEICPDKVHLCPVTAHAARMKTENMTAVPRLLLLRTPKVNAVITLDSCGLAALPVFQNVTEKRTYGW</sequence>
<comment type="caution">
    <text evidence="1">The sequence shown here is derived from an EMBL/GenBank/DDBJ whole genome shotgun (WGS) entry which is preliminary data.</text>
</comment>
<reference evidence="1" key="1">
    <citation type="submission" date="2020-07" db="EMBL/GenBank/DDBJ databases">
        <title>Multicomponent nature underlies the extraordinary mechanical properties of spider dragline silk.</title>
        <authorList>
            <person name="Kono N."/>
            <person name="Nakamura H."/>
            <person name="Mori M."/>
            <person name="Yoshida Y."/>
            <person name="Ohtoshi R."/>
            <person name="Malay A.D."/>
            <person name="Moran D.A.P."/>
            <person name="Tomita M."/>
            <person name="Numata K."/>
            <person name="Arakawa K."/>
        </authorList>
    </citation>
    <scope>NUCLEOTIDE SEQUENCE</scope>
</reference>
<protein>
    <submittedName>
        <fullName evidence="1">Uncharacterized protein</fullName>
    </submittedName>
</protein>
<dbReference type="EMBL" id="BMAO01033989">
    <property type="protein sequence ID" value="GFQ93199.1"/>
    <property type="molecule type" value="Genomic_DNA"/>
</dbReference>
<evidence type="ECO:0000313" key="2">
    <source>
        <dbReference type="Proteomes" id="UP000887116"/>
    </source>
</evidence>
<gene>
    <name evidence="1" type="ORF">TNCT_180171</name>
</gene>